<keyword evidence="1" id="KW-0472">Membrane</keyword>
<gene>
    <name evidence="2" type="ORF">QVD17_14257</name>
</gene>
<keyword evidence="1" id="KW-0812">Transmembrane</keyword>
<evidence type="ECO:0008006" key="4">
    <source>
        <dbReference type="Google" id="ProtNLM"/>
    </source>
</evidence>
<keyword evidence="1" id="KW-1133">Transmembrane helix</keyword>
<dbReference type="Proteomes" id="UP001229421">
    <property type="component" value="Unassembled WGS sequence"/>
</dbReference>
<keyword evidence="3" id="KW-1185">Reference proteome</keyword>
<comment type="caution">
    <text evidence="2">The sequence shown here is derived from an EMBL/GenBank/DDBJ whole genome shotgun (WGS) entry which is preliminary data.</text>
</comment>
<accession>A0AAD8KWP8</accession>
<sequence length="100" mass="11467">MITAFHKKMIHPTKTKTLRIITTKSNSNTTHPTHYSFLESSFHHHHPYNTCFQSHIFKSSFISFHFISLSHTLIFAAALSSIINNQDLVDDFESVSDLCS</sequence>
<protein>
    <recommendedName>
        <fullName evidence="4">Transmembrane protein</fullName>
    </recommendedName>
</protein>
<evidence type="ECO:0000313" key="3">
    <source>
        <dbReference type="Proteomes" id="UP001229421"/>
    </source>
</evidence>
<organism evidence="2 3">
    <name type="scientific">Tagetes erecta</name>
    <name type="common">African marigold</name>
    <dbReference type="NCBI Taxonomy" id="13708"/>
    <lineage>
        <taxon>Eukaryota</taxon>
        <taxon>Viridiplantae</taxon>
        <taxon>Streptophyta</taxon>
        <taxon>Embryophyta</taxon>
        <taxon>Tracheophyta</taxon>
        <taxon>Spermatophyta</taxon>
        <taxon>Magnoliopsida</taxon>
        <taxon>eudicotyledons</taxon>
        <taxon>Gunneridae</taxon>
        <taxon>Pentapetalae</taxon>
        <taxon>asterids</taxon>
        <taxon>campanulids</taxon>
        <taxon>Asterales</taxon>
        <taxon>Asteraceae</taxon>
        <taxon>Asteroideae</taxon>
        <taxon>Heliantheae alliance</taxon>
        <taxon>Tageteae</taxon>
        <taxon>Tagetes</taxon>
    </lineage>
</organism>
<evidence type="ECO:0000313" key="2">
    <source>
        <dbReference type="EMBL" id="KAK1431054.1"/>
    </source>
</evidence>
<proteinExistence type="predicted"/>
<dbReference type="AlphaFoldDB" id="A0AAD8KWP8"/>
<reference evidence="2" key="1">
    <citation type="journal article" date="2023" name="bioRxiv">
        <title>Improved chromosome-level genome assembly for marigold (Tagetes erecta).</title>
        <authorList>
            <person name="Jiang F."/>
            <person name="Yuan L."/>
            <person name="Wang S."/>
            <person name="Wang H."/>
            <person name="Xu D."/>
            <person name="Wang A."/>
            <person name="Fan W."/>
        </authorList>
    </citation>
    <scope>NUCLEOTIDE SEQUENCE</scope>
    <source>
        <strain evidence="2">WSJ</strain>
        <tissue evidence="2">Leaf</tissue>
    </source>
</reference>
<evidence type="ECO:0000256" key="1">
    <source>
        <dbReference type="SAM" id="Phobius"/>
    </source>
</evidence>
<feature type="transmembrane region" description="Helical" evidence="1">
    <location>
        <begin position="62"/>
        <end position="83"/>
    </location>
</feature>
<name>A0AAD8KWP8_TARER</name>
<dbReference type="EMBL" id="JAUHHV010000003">
    <property type="protein sequence ID" value="KAK1431054.1"/>
    <property type="molecule type" value="Genomic_DNA"/>
</dbReference>